<keyword evidence="2" id="KW-1185">Reference proteome</keyword>
<comment type="caution">
    <text evidence="1">The sequence shown here is derived from an EMBL/GenBank/DDBJ whole genome shotgun (WGS) entry which is preliminary data.</text>
</comment>
<name>A0ABW7ISY6_9VIBR</name>
<evidence type="ECO:0008006" key="3">
    <source>
        <dbReference type="Google" id="ProtNLM"/>
    </source>
</evidence>
<evidence type="ECO:0000313" key="1">
    <source>
        <dbReference type="EMBL" id="MFH0264754.1"/>
    </source>
</evidence>
<accession>A0ABW7ISY6</accession>
<evidence type="ECO:0000313" key="2">
    <source>
        <dbReference type="Proteomes" id="UP001607151"/>
    </source>
</evidence>
<dbReference type="EMBL" id="JBIHSN010000002">
    <property type="protein sequence ID" value="MFH0264754.1"/>
    <property type="molecule type" value="Genomic_DNA"/>
</dbReference>
<organism evidence="1 2">
    <name type="scientific">Vibrio rumoiensis</name>
    <dbReference type="NCBI Taxonomy" id="76258"/>
    <lineage>
        <taxon>Bacteria</taxon>
        <taxon>Pseudomonadati</taxon>
        <taxon>Pseudomonadota</taxon>
        <taxon>Gammaproteobacteria</taxon>
        <taxon>Vibrionales</taxon>
        <taxon>Vibrionaceae</taxon>
        <taxon>Vibrio</taxon>
    </lineage>
</organism>
<gene>
    <name evidence="1" type="ORF">ACGRQ9_04480</name>
</gene>
<sequence>MKRPIQINALIHNLLIEKKMDGFSITEVRDALLFHTGESLNPAETRKKVYRQILRLEKKEWLYSDGSGRNKRYFKSEVFKQQSLLKDTNNEFDIELGRTASDYSVLKVERDKHAGELEITLNEIDECRSIISRFPDLEKELAPFQQELKDRSTSLLGKLNVLTYVIKVLSKGRSSC</sequence>
<proteinExistence type="predicted"/>
<protein>
    <recommendedName>
        <fullName evidence="3">Transcriptional regulator VspR</fullName>
    </recommendedName>
</protein>
<dbReference type="Proteomes" id="UP001607151">
    <property type="component" value="Unassembled WGS sequence"/>
</dbReference>
<dbReference type="RefSeq" id="WP_394607326.1">
    <property type="nucleotide sequence ID" value="NZ_JBIHSN010000002.1"/>
</dbReference>
<reference evidence="1 2" key="1">
    <citation type="submission" date="2024-10" db="EMBL/GenBank/DDBJ databases">
        <authorList>
            <person name="Yibar A."/>
            <person name="Saticioglu I.B."/>
            <person name="Duman M."/>
            <person name="Ajmi N."/>
            <person name="Gurler F."/>
            <person name="Ay H."/>
            <person name="Onuk E."/>
            <person name="Guler S."/>
            <person name="Romalde J.L."/>
        </authorList>
    </citation>
    <scope>NUCLEOTIDE SEQUENCE [LARGE SCALE GENOMIC DNA]</scope>
    <source>
        <strain evidence="1 2">14-MA-B</strain>
    </source>
</reference>